<organism evidence="1 2">
    <name type="scientific">Empedobacter falsenii</name>
    <dbReference type="NCBI Taxonomy" id="343874"/>
    <lineage>
        <taxon>Bacteria</taxon>
        <taxon>Pseudomonadati</taxon>
        <taxon>Bacteroidota</taxon>
        <taxon>Flavobacteriia</taxon>
        <taxon>Flavobacteriales</taxon>
        <taxon>Weeksellaceae</taxon>
        <taxon>Empedobacter</taxon>
    </lineage>
</organism>
<protein>
    <recommendedName>
        <fullName evidence="3">Wadjet protein JetD C-terminal domain-containing protein</fullName>
    </recommendedName>
</protein>
<name>A0A376GL80_9FLAO</name>
<gene>
    <name evidence="1" type="ORF">NCTC13456_02926</name>
</gene>
<reference evidence="1 2" key="1">
    <citation type="submission" date="2018-06" db="EMBL/GenBank/DDBJ databases">
        <authorList>
            <consortium name="Pathogen Informatics"/>
            <person name="Doyle S."/>
        </authorList>
    </citation>
    <scope>NUCLEOTIDE SEQUENCE [LARGE SCALE GENOMIC DNA]</scope>
    <source>
        <strain evidence="1 2">NCTC13456</strain>
    </source>
</reference>
<evidence type="ECO:0000313" key="1">
    <source>
        <dbReference type="EMBL" id="STD59286.1"/>
    </source>
</evidence>
<evidence type="ECO:0000313" key="2">
    <source>
        <dbReference type="Proteomes" id="UP000254737"/>
    </source>
</evidence>
<proteinExistence type="predicted"/>
<dbReference type="Proteomes" id="UP000254737">
    <property type="component" value="Unassembled WGS sequence"/>
</dbReference>
<evidence type="ECO:0008006" key="3">
    <source>
        <dbReference type="Google" id="ProtNLM"/>
    </source>
</evidence>
<dbReference type="EMBL" id="UFXS01000001">
    <property type="protein sequence ID" value="STD59286.1"/>
    <property type="molecule type" value="Genomic_DNA"/>
</dbReference>
<sequence length="311" mass="36957">MNKNLKWRHYKALNQIYEQGFTKNKIKDHPYVKYLLDNDYLQPQIGKPDILEEGIGFKKIYESELKTNYSYFLSFLIEEDVITDQSNYSERDILSLMFIKEQKNQILQDQYSRKKFSAVFFKDSGAKHLDKNPGLETAVLKLLGLKEFPEKDPKNQQYKFVINCPNPKCIVLCENLDFLLLPWIARENNIELWYAGGNNIEKLNHLPKIYLPIFYSCDWDYDGLRIFQRVKNIIPDIELLIPTSTDFSKSVKSPNHKSDWVYTKNFSNLDYDLYSSDAKKIIEYLIRRKEWIEEETMDLIELLSNMESKIH</sequence>
<dbReference type="AlphaFoldDB" id="A0A376GL80"/>
<accession>A0A376GL80</accession>
<dbReference type="RefSeq" id="WP_181816322.1">
    <property type="nucleotide sequence ID" value="NZ_UFXS01000001.1"/>
</dbReference>